<evidence type="ECO:0000259" key="16">
    <source>
        <dbReference type="PROSITE" id="PS52035"/>
    </source>
</evidence>
<dbReference type="SUPFAM" id="SSF53187">
    <property type="entry name" value="Zn-dependent exopeptidases"/>
    <property type="match status" value="1"/>
</dbReference>
<keyword evidence="8 15" id="KW-0732">Signal</keyword>
<evidence type="ECO:0000256" key="5">
    <source>
        <dbReference type="ARBA" id="ARBA00022645"/>
    </source>
</evidence>
<keyword evidence="6" id="KW-0645">Protease</keyword>
<evidence type="ECO:0000256" key="6">
    <source>
        <dbReference type="ARBA" id="ARBA00022670"/>
    </source>
</evidence>
<feature type="active site" description="Proton donor/acceptor" evidence="14">
    <location>
        <position position="372"/>
    </location>
</feature>
<evidence type="ECO:0000256" key="7">
    <source>
        <dbReference type="ARBA" id="ARBA00022723"/>
    </source>
</evidence>
<evidence type="ECO:0000256" key="3">
    <source>
        <dbReference type="ARBA" id="ARBA00005988"/>
    </source>
</evidence>
<reference evidence="17" key="1">
    <citation type="submission" date="2021-10" db="EMBL/GenBank/DDBJ databases">
        <title>Tropical sea cucumber genome reveals ecological adaptation and Cuvierian tubules defense mechanism.</title>
        <authorList>
            <person name="Chen T."/>
        </authorList>
    </citation>
    <scope>NUCLEOTIDE SEQUENCE</scope>
    <source>
        <strain evidence="17">Nanhai2018</strain>
        <tissue evidence="17">Muscle</tissue>
    </source>
</reference>
<dbReference type="FunFam" id="3.40.630.10:FF:000040">
    <property type="entry name" value="zinc carboxypeptidase"/>
    <property type="match status" value="1"/>
</dbReference>
<dbReference type="Gene3D" id="3.40.630.10">
    <property type="entry name" value="Zn peptidases"/>
    <property type="match status" value="1"/>
</dbReference>
<evidence type="ECO:0000313" key="17">
    <source>
        <dbReference type="EMBL" id="KAJ8020118.1"/>
    </source>
</evidence>
<feature type="chain" id="PRO_5040309609" evidence="15">
    <location>
        <begin position="18"/>
        <end position="412"/>
    </location>
</feature>
<comment type="function">
    <text evidence="13">Involved in the digestion of the blood meal.</text>
</comment>
<comment type="similarity">
    <text evidence="3 14">Belongs to the peptidase M14 family.</text>
</comment>
<keyword evidence="18" id="KW-1185">Reference proteome</keyword>
<dbReference type="GO" id="GO:0006508">
    <property type="term" value="P:proteolysis"/>
    <property type="evidence" value="ECO:0007669"/>
    <property type="project" value="UniProtKB-KW"/>
</dbReference>
<dbReference type="PANTHER" id="PTHR11705:SF91">
    <property type="entry name" value="FI01817P-RELATED"/>
    <property type="match status" value="1"/>
</dbReference>
<evidence type="ECO:0000256" key="15">
    <source>
        <dbReference type="SAM" id="SignalP"/>
    </source>
</evidence>
<keyword evidence="7" id="KW-0479">Metal-binding</keyword>
<comment type="subcellular location">
    <subcellularLocation>
        <location evidence="2">Secreted</location>
    </subcellularLocation>
</comment>
<feature type="signal peptide" evidence="15">
    <location>
        <begin position="1"/>
        <end position="17"/>
    </location>
</feature>
<dbReference type="CDD" id="cd03860">
    <property type="entry name" value="M14_CP_A-B_like"/>
    <property type="match status" value="1"/>
</dbReference>
<evidence type="ECO:0000256" key="8">
    <source>
        <dbReference type="ARBA" id="ARBA00022729"/>
    </source>
</evidence>
<dbReference type="PRINTS" id="PR00765">
    <property type="entry name" value="CRBOXYPTASEA"/>
</dbReference>
<sequence length="412" mass="46638">MFIKFILLFSLVVGSTALKDYSGYKVLRVTPPDSFSHAFLRSLENEFDFWKESKGVGHSADILVSGDRHPILLSKFKKEGCDVTTMIDDVQSLIEDQMKSTSSSSGFNYEEYHTLAEIDAWINDFTAENPTLVQKERILTTYEGRDVYKLKISSNFGEEKPIFFMIGTTHAREWISPATMMNVANFLVSNYIPSRNDNLIDTMEFHIVPVFNKDGYKYTWENDRMWRKTRDPNDGSPCTGTDPNRNWDCQWGTGGSSGRPCSDTYMGTSPASTVEISSMQDHVNVIKDRIKVFMDVHAYSQYWMYPYGYSHTLPADEVELRAASKAAVDAVYAVHDMVYENGPIAEVIYVASGSSADWAYDVAGIKHSYALELRDTGKWGFLLPASQIKPTSEEFFAGCKAIVKYLEDNNQL</sequence>
<evidence type="ECO:0000256" key="10">
    <source>
        <dbReference type="ARBA" id="ARBA00022833"/>
    </source>
</evidence>
<dbReference type="GO" id="GO:0008270">
    <property type="term" value="F:zinc ion binding"/>
    <property type="evidence" value="ECO:0007669"/>
    <property type="project" value="InterPro"/>
</dbReference>
<evidence type="ECO:0000256" key="14">
    <source>
        <dbReference type="PROSITE-ProRule" id="PRU01379"/>
    </source>
</evidence>
<protein>
    <submittedName>
        <fullName evidence="17">Carboxypeptidase A2</fullName>
    </submittedName>
</protein>
<evidence type="ECO:0000256" key="9">
    <source>
        <dbReference type="ARBA" id="ARBA00022801"/>
    </source>
</evidence>
<name>A0A9Q1BC69_HOLLE</name>
<dbReference type="AlphaFoldDB" id="A0A9Q1BC69"/>
<keyword evidence="11" id="KW-0482">Metalloprotease</keyword>
<keyword evidence="5 17" id="KW-0121">Carboxypeptidase</keyword>
<dbReference type="Pfam" id="PF00246">
    <property type="entry name" value="Peptidase_M14"/>
    <property type="match status" value="1"/>
</dbReference>
<evidence type="ECO:0000313" key="18">
    <source>
        <dbReference type="Proteomes" id="UP001152320"/>
    </source>
</evidence>
<dbReference type="InterPro" id="IPR000834">
    <property type="entry name" value="Peptidase_M14"/>
</dbReference>
<keyword evidence="10" id="KW-0862">Zinc</keyword>
<feature type="domain" description="Peptidase M14" evidence="16">
    <location>
        <begin position="111"/>
        <end position="406"/>
    </location>
</feature>
<evidence type="ECO:0000256" key="4">
    <source>
        <dbReference type="ARBA" id="ARBA00022525"/>
    </source>
</evidence>
<comment type="cofactor">
    <cofactor evidence="1">
        <name>Zn(2+)</name>
        <dbReference type="ChEBI" id="CHEBI:29105"/>
    </cofactor>
</comment>
<dbReference type="EMBL" id="JAIZAY010000023">
    <property type="protein sequence ID" value="KAJ8020118.1"/>
    <property type="molecule type" value="Genomic_DNA"/>
</dbReference>
<dbReference type="PANTHER" id="PTHR11705">
    <property type="entry name" value="PROTEASE FAMILY M14 CARBOXYPEPTIDASE A,B"/>
    <property type="match status" value="1"/>
</dbReference>
<accession>A0A9Q1BC69</accession>
<dbReference type="SUPFAM" id="SSF54897">
    <property type="entry name" value="Protease propeptides/inhibitors"/>
    <property type="match status" value="1"/>
</dbReference>
<dbReference type="SMART" id="SM00631">
    <property type="entry name" value="Zn_pept"/>
    <property type="match status" value="1"/>
</dbReference>
<dbReference type="InterPro" id="IPR036990">
    <property type="entry name" value="M14A-like_propep"/>
</dbReference>
<dbReference type="InterPro" id="IPR057246">
    <property type="entry name" value="CARBOXYPEPT_ZN_1"/>
</dbReference>
<dbReference type="GO" id="GO:0005615">
    <property type="term" value="C:extracellular space"/>
    <property type="evidence" value="ECO:0007669"/>
    <property type="project" value="TreeGrafter"/>
</dbReference>
<evidence type="ECO:0000256" key="11">
    <source>
        <dbReference type="ARBA" id="ARBA00023049"/>
    </source>
</evidence>
<dbReference type="PROSITE" id="PS00132">
    <property type="entry name" value="CARBOXYPEPT_ZN_1"/>
    <property type="match status" value="1"/>
</dbReference>
<proteinExistence type="inferred from homology"/>
<dbReference type="Proteomes" id="UP001152320">
    <property type="component" value="Chromosome 23"/>
</dbReference>
<keyword evidence="9" id="KW-0378">Hydrolase</keyword>
<evidence type="ECO:0000256" key="1">
    <source>
        <dbReference type="ARBA" id="ARBA00001947"/>
    </source>
</evidence>
<evidence type="ECO:0000256" key="13">
    <source>
        <dbReference type="ARBA" id="ARBA00057299"/>
    </source>
</evidence>
<dbReference type="InterPro" id="IPR003146">
    <property type="entry name" value="M14A_act_pep"/>
</dbReference>
<organism evidence="17 18">
    <name type="scientific">Holothuria leucospilota</name>
    <name type="common">Black long sea cucumber</name>
    <name type="synonym">Mertensiothuria leucospilota</name>
    <dbReference type="NCBI Taxonomy" id="206669"/>
    <lineage>
        <taxon>Eukaryota</taxon>
        <taxon>Metazoa</taxon>
        <taxon>Echinodermata</taxon>
        <taxon>Eleutherozoa</taxon>
        <taxon>Echinozoa</taxon>
        <taxon>Holothuroidea</taxon>
        <taxon>Aspidochirotacea</taxon>
        <taxon>Aspidochirotida</taxon>
        <taxon>Holothuriidae</taxon>
        <taxon>Holothuria</taxon>
    </lineage>
</organism>
<evidence type="ECO:0000256" key="2">
    <source>
        <dbReference type="ARBA" id="ARBA00004613"/>
    </source>
</evidence>
<dbReference type="GO" id="GO:0004181">
    <property type="term" value="F:metallocarboxypeptidase activity"/>
    <property type="evidence" value="ECO:0007669"/>
    <property type="project" value="InterPro"/>
</dbReference>
<evidence type="ECO:0000256" key="12">
    <source>
        <dbReference type="ARBA" id="ARBA00023157"/>
    </source>
</evidence>
<keyword evidence="12" id="KW-1015">Disulfide bond</keyword>
<dbReference type="OrthoDB" id="3626597at2759"/>
<dbReference type="PROSITE" id="PS52035">
    <property type="entry name" value="PEPTIDASE_M14"/>
    <property type="match status" value="1"/>
</dbReference>
<dbReference type="Gene3D" id="3.30.70.340">
    <property type="entry name" value="Metallocarboxypeptidase-like"/>
    <property type="match status" value="1"/>
</dbReference>
<dbReference type="Pfam" id="PF02244">
    <property type="entry name" value="Propep_M14"/>
    <property type="match status" value="1"/>
</dbReference>
<comment type="caution">
    <text evidence="17">The sequence shown here is derived from an EMBL/GenBank/DDBJ whole genome shotgun (WGS) entry which is preliminary data.</text>
</comment>
<keyword evidence="4" id="KW-0964">Secreted</keyword>
<gene>
    <name evidence="17" type="ORF">HOLleu_41978</name>
</gene>